<dbReference type="Proteomes" id="UP000264353">
    <property type="component" value="Chromosome A6"/>
</dbReference>
<dbReference type="InterPro" id="IPR052929">
    <property type="entry name" value="RNase_H-like_EbsB-rel"/>
</dbReference>
<organism evidence="2 3">
    <name type="scientific">Brassica campestris</name>
    <name type="common">Field mustard</name>
    <dbReference type="NCBI Taxonomy" id="3711"/>
    <lineage>
        <taxon>Eukaryota</taxon>
        <taxon>Viridiplantae</taxon>
        <taxon>Streptophyta</taxon>
        <taxon>Embryophyta</taxon>
        <taxon>Tracheophyta</taxon>
        <taxon>Spermatophyta</taxon>
        <taxon>Magnoliopsida</taxon>
        <taxon>eudicotyledons</taxon>
        <taxon>Gunneridae</taxon>
        <taxon>Pentapetalae</taxon>
        <taxon>rosids</taxon>
        <taxon>malvids</taxon>
        <taxon>Brassicales</taxon>
        <taxon>Brassicaceae</taxon>
        <taxon>Brassiceae</taxon>
        <taxon>Brassica</taxon>
    </lineage>
</organism>
<dbReference type="AlphaFoldDB" id="A0A397Z0E7"/>
<dbReference type="InterPro" id="IPR026960">
    <property type="entry name" value="RVT-Znf"/>
</dbReference>
<dbReference type="EMBL" id="CM010633">
    <property type="protein sequence ID" value="RID59055.1"/>
    <property type="molecule type" value="Genomic_DNA"/>
</dbReference>
<protein>
    <recommendedName>
        <fullName evidence="1">Reverse transcriptase zinc-binding domain-containing protein</fullName>
    </recommendedName>
</protein>
<sequence length="285" mass="32296">DLQERNSPFPGLPPIERQLWSNLWKTKTSPKLRHFLWRALSGALAVKERLRTRGIQLDTTCPSCGTSLESICHVLFHCKYAKEVWLLSGIPPPPSGFSQTSMFLNLHYLLACSKKTSITPQLRLSFPWVLWHIWKARNGFLFEQRRLESSSVYDRAITEAEVWLSLNTNAITNSPLTDPIPRGIPSKVWSLPPSNWLKCNVGASWCSNQHNSGASWIVRDSTGTPLYHSRRAFYTVCSTTEASLQSLNWTVLALKDLHIKRVILETSCSASREALLQPNSLNPRT</sequence>
<dbReference type="PANTHER" id="PTHR47074:SF11">
    <property type="entry name" value="REVERSE TRANSCRIPTASE-LIKE PROTEIN"/>
    <property type="match status" value="1"/>
</dbReference>
<feature type="non-terminal residue" evidence="2">
    <location>
        <position position="1"/>
    </location>
</feature>
<evidence type="ECO:0000259" key="1">
    <source>
        <dbReference type="Pfam" id="PF13966"/>
    </source>
</evidence>
<evidence type="ECO:0000313" key="3">
    <source>
        <dbReference type="Proteomes" id="UP000264353"/>
    </source>
</evidence>
<name>A0A397Z0E7_BRACM</name>
<proteinExistence type="predicted"/>
<dbReference type="PANTHER" id="PTHR47074">
    <property type="entry name" value="BNAC02G40300D PROTEIN"/>
    <property type="match status" value="1"/>
</dbReference>
<evidence type="ECO:0000313" key="2">
    <source>
        <dbReference type="EMBL" id="RID59055.1"/>
    </source>
</evidence>
<reference evidence="2 3" key="1">
    <citation type="submission" date="2018-06" db="EMBL/GenBank/DDBJ databases">
        <title>WGS assembly of Brassica rapa FPsc.</title>
        <authorList>
            <person name="Bowman J."/>
            <person name="Kohchi T."/>
            <person name="Yamato K."/>
            <person name="Jenkins J."/>
            <person name="Shu S."/>
            <person name="Ishizaki K."/>
            <person name="Yamaoka S."/>
            <person name="Nishihama R."/>
            <person name="Nakamura Y."/>
            <person name="Berger F."/>
            <person name="Adam C."/>
            <person name="Aki S."/>
            <person name="Althoff F."/>
            <person name="Araki T."/>
            <person name="Arteaga-Vazquez M."/>
            <person name="Balasubrmanian S."/>
            <person name="Bauer D."/>
            <person name="Boehm C."/>
            <person name="Briginshaw L."/>
            <person name="Caballero-Perez J."/>
            <person name="Catarino B."/>
            <person name="Chen F."/>
            <person name="Chiyoda S."/>
            <person name="Chovatia M."/>
            <person name="Davies K."/>
            <person name="Delmans M."/>
            <person name="Demura T."/>
            <person name="Dierschke T."/>
            <person name="Dolan L."/>
            <person name="Dorantes-Acosta A."/>
            <person name="Eklund D."/>
            <person name="Florent S."/>
            <person name="Flores-Sandoval E."/>
            <person name="Fujiyama A."/>
            <person name="Fukuzawa H."/>
            <person name="Galik B."/>
            <person name="Grimanelli D."/>
            <person name="Grimwood J."/>
            <person name="Grossniklaus U."/>
            <person name="Hamada T."/>
            <person name="Haseloff J."/>
            <person name="Hetherington A."/>
            <person name="Higo A."/>
            <person name="Hirakawa Y."/>
            <person name="Hundley H."/>
            <person name="Ikeda Y."/>
            <person name="Inoue K."/>
            <person name="Inoue S."/>
            <person name="Ishida S."/>
            <person name="Jia Q."/>
            <person name="Kakita M."/>
            <person name="Kanazawa T."/>
            <person name="Kawai Y."/>
            <person name="Kawashima T."/>
            <person name="Kennedy M."/>
            <person name="Kinose K."/>
            <person name="Kinoshita T."/>
            <person name="Kohara Y."/>
            <person name="Koide E."/>
            <person name="Komatsu K."/>
            <person name="Kopischke S."/>
            <person name="Kubo M."/>
            <person name="Kyozuka J."/>
            <person name="Lagercrantz U."/>
            <person name="Lin S."/>
            <person name="Lindquist E."/>
            <person name="Lipzen A."/>
            <person name="Lu C."/>
            <person name="Luna E."/>
            <person name="Martienssen R."/>
            <person name="Minamino N."/>
            <person name="Mizutani M."/>
            <person name="Mizutani M."/>
            <person name="Mochizuki N."/>
            <person name="Monte I."/>
            <person name="Mosher R."/>
            <person name="Nagasaki H."/>
            <person name="Nakagami H."/>
            <person name="Naramoto S."/>
            <person name="Nishitani K."/>
            <person name="Ohtani M."/>
            <person name="Okamoto T."/>
            <person name="Okumura M."/>
            <person name="Phillips J."/>
            <person name="Pollak B."/>
            <person name="Reinders A."/>
            <person name="Roevekamp M."/>
            <person name="Sano R."/>
            <person name="Sawa S."/>
            <person name="Schmid M."/>
            <person name="Shirakawa M."/>
            <person name="Solano R."/>
            <person name="Spunde A."/>
            <person name="Suetsugu N."/>
            <person name="Sugano S."/>
            <person name="Sugiyama A."/>
            <person name="Sun R."/>
            <person name="Suzuki Y."/>
            <person name="Takenaka M."/>
            <person name="Takezawa D."/>
            <person name="Tomogane H."/>
            <person name="Tsuzuki M."/>
            <person name="Ueda T."/>
            <person name="Umeda M."/>
            <person name="Ward J."/>
            <person name="Watanabe Y."/>
            <person name="Yazaki K."/>
            <person name="Yokoyama R."/>
            <person name="Yoshitake Y."/>
            <person name="Yotsui I."/>
            <person name="Zachgo S."/>
            <person name="Schmutz J."/>
        </authorList>
    </citation>
    <scope>NUCLEOTIDE SEQUENCE [LARGE SCALE GENOMIC DNA]</scope>
    <source>
        <strain evidence="3">cv. B-3</strain>
    </source>
</reference>
<accession>A0A397Z0E7</accession>
<gene>
    <name evidence="2" type="ORF">BRARA_F02304</name>
</gene>
<dbReference type="Pfam" id="PF13966">
    <property type="entry name" value="zf-RVT"/>
    <property type="match status" value="1"/>
</dbReference>
<feature type="domain" description="Reverse transcriptase zinc-binding" evidence="1">
    <location>
        <begin position="17"/>
        <end position="85"/>
    </location>
</feature>